<dbReference type="InterPro" id="IPR027417">
    <property type="entry name" value="P-loop_NTPase"/>
</dbReference>
<keyword evidence="1" id="KW-0547">Nucleotide-binding</keyword>
<dbReference type="OMA" id="WILGNLM"/>
<gene>
    <name evidence="3" type="primary">ychF</name>
    <name evidence="3" type="ORF">ATY89_03305</name>
    <name evidence="4" type="ORF">ATZ20_06330</name>
</gene>
<dbReference type="NCBIfam" id="NF007171">
    <property type="entry name" value="PRK09602.1"/>
    <property type="match status" value="1"/>
</dbReference>
<dbReference type="Gene3D" id="3.10.20.30">
    <property type="match status" value="1"/>
</dbReference>
<dbReference type="EMBL" id="CP013695">
    <property type="protein sequence ID" value="ALU31790.1"/>
    <property type="molecule type" value="Genomic_DNA"/>
</dbReference>
<feature type="domain" description="OBG-type G" evidence="2">
    <location>
        <begin position="2"/>
        <end position="270"/>
    </location>
</feature>
<reference evidence="5 6" key="1">
    <citation type="submission" date="2015-12" db="EMBL/GenBank/DDBJ databases">
        <title>A stable core within a dynamic pangenome in Sulfolobus acidocaldarius.</title>
        <authorList>
            <person name="Anderson R."/>
            <person name="Kouris A."/>
            <person name="Seward C."/>
            <person name="Campbell K."/>
            <person name="Whitaker R."/>
        </authorList>
    </citation>
    <scope>NUCLEOTIDE SEQUENCE [LARGE SCALE GENOMIC DNA]</scope>
    <source>
        <strain evidence="3 6">GG12-C01-09</strain>
        <strain evidence="4 5">NG05B_CO5_07</strain>
    </source>
</reference>
<dbReference type="CDD" id="cd01669">
    <property type="entry name" value="TGS_MJ1332_like"/>
    <property type="match status" value="1"/>
</dbReference>
<dbReference type="InterPro" id="IPR012676">
    <property type="entry name" value="TGS-like"/>
</dbReference>
<dbReference type="OrthoDB" id="5875at2157"/>
<organism evidence="3 6">
    <name type="scientific">Sulfolobus acidocaldarius</name>
    <dbReference type="NCBI Taxonomy" id="2285"/>
    <lineage>
        <taxon>Archaea</taxon>
        <taxon>Thermoproteota</taxon>
        <taxon>Thermoprotei</taxon>
        <taxon>Sulfolobales</taxon>
        <taxon>Sulfolobaceae</taxon>
        <taxon>Sulfolobus</taxon>
    </lineage>
</organism>
<dbReference type="Pfam" id="PF08438">
    <property type="entry name" value="YGR210-like_G4"/>
    <property type="match status" value="1"/>
</dbReference>
<dbReference type="Proteomes" id="UP000065473">
    <property type="component" value="Chromosome"/>
</dbReference>
<evidence type="ECO:0000313" key="6">
    <source>
        <dbReference type="Proteomes" id="UP000065473"/>
    </source>
</evidence>
<evidence type="ECO:0000259" key="2">
    <source>
        <dbReference type="PROSITE" id="PS51710"/>
    </source>
</evidence>
<dbReference type="STRING" id="1435377.SUSAZ_02810"/>
<accession>A0A0U3GL34</accession>
<dbReference type="InterPro" id="IPR013646">
    <property type="entry name" value="YGR210-like_G4"/>
</dbReference>
<dbReference type="PRINTS" id="PR00326">
    <property type="entry name" value="GTP1OBG"/>
</dbReference>
<dbReference type="InterPro" id="IPR012675">
    <property type="entry name" value="Beta-grasp_dom_sf"/>
</dbReference>
<dbReference type="GO" id="GO:0005525">
    <property type="term" value="F:GTP binding"/>
    <property type="evidence" value="ECO:0007669"/>
    <property type="project" value="InterPro"/>
</dbReference>
<dbReference type="Pfam" id="PF01926">
    <property type="entry name" value="MMR_HSR1"/>
    <property type="match status" value="1"/>
</dbReference>
<protein>
    <submittedName>
        <fullName evidence="3">Translation-associated GTPase</fullName>
    </submittedName>
</protein>
<dbReference type="SUPFAM" id="SSF52540">
    <property type="entry name" value="P-loop containing nucleoside triphosphate hydrolases"/>
    <property type="match status" value="1"/>
</dbReference>
<dbReference type="EMBL" id="CP013694">
    <property type="protein sequence ID" value="ALU29064.1"/>
    <property type="molecule type" value="Genomic_DNA"/>
</dbReference>
<dbReference type="CDD" id="cd01899">
    <property type="entry name" value="Ygr210"/>
    <property type="match status" value="1"/>
</dbReference>
<dbReference type="GeneID" id="14551139"/>
<dbReference type="PaxDb" id="1435377-SUSAZ_02810"/>
<dbReference type="PROSITE" id="PS51710">
    <property type="entry name" value="G_OBG"/>
    <property type="match status" value="1"/>
</dbReference>
<name>A0A0U3GL34_9CREN</name>
<dbReference type="PANTHER" id="PTHR23305">
    <property type="entry name" value="OBG GTPASE FAMILY"/>
    <property type="match status" value="1"/>
</dbReference>
<dbReference type="GO" id="GO:0005737">
    <property type="term" value="C:cytoplasm"/>
    <property type="evidence" value="ECO:0007669"/>
    <property type="project" value="TreeGrafter"/>
</dbReference>
<evidence type="ECO:0000256" key="1">
    <source>
        <dbReference type="ARBA" id="ARBA00022741"/>
    </source>
</evidence>
<dbReference type="AlphaFoldDB" id="A0A0U3GL34"/>
<evidence type="ECO:0000313" key="3">
    <source>
        <dbReference type="EMBL" id="ALU29064.1"/>
    </source>
</evidence>
<dbReference type="PANTHER" id="PTHR23305:SF1">
    <property type="entry name" value="OBG-TYPE G DOMAIN-CONTAINING PROTEIN"/>
    <property type="match status" value="1"/>
</dbReference>
<dbReference type="InterPro" id="IPR004095">
    <property type="entry name" value="TGS"/>
</dbReference>
<proteinExistence type="predicted"/>
<dbReference type="GO" id="GO:0016887">
    <property type="term" value="F:ATP hydrolysis activity"/>
    <property type="evidence" value="ECO:0007669"/>
    <property type="project" value="TreeGrafter"/>
</dbReference>
<dbReference type="InterPro" id="IPR031167">
    <property type="entry name" value="G_OBG"/>
</dbReference>
<dbReference type="Gene3D" id="3.40.50.300">
    <property type="entry name" value="P-loop containing nucleotide triphosphate hydrolases"/>
    <property type="match status" value="1"/>
</dbReference>
<dbReference type="SUPFAM" id="SSF81271">
    <property type="entry name" value="TGS-like"/>
    <property type="match status" value="1"/>
</dbReference>
<dbReference type="Proteomes" id="UP000060043">
    <property type="component" value="Chromosome"/>
</dbReference>
<dbReference type="Pfam" id="PF02824">
    <property type="entry name" value="TGS"/>
    <property type="match status" value="1"/>
</dbReference>
<dbReference type="RefSeq" id="WP_011277512.1">
    <property type="nucleotide sequence ID" value="NZ_BHWZ01000001.1"/>
</dbReference>
<sequence>MITVGLIGKTNVGKSTFFSAATLIDVEIANRPFVTINPNIGIAYVRDTCVHTEVNVKCNPRNSVDMDNYRYIPIKLVDVAGLIPGAHQGRGLGNKFLDDLRKADVLIHVIDASGSTNEEGLPIPTGSRDPEEDIKFVINEIEEWFYSIVTKDWQKFARTVDLANKDPEEELLSKLSGLSINKFHIVSALKETKLENLKLMQWSEDDLRNFTRKLREISKPIVIAANKADIKESRKFIEKLKQKYQWIVPVSAESELALRRASKAGLIKYLPGDNQIKILKELNQKQREALDYIQTNVIDVYGGTGVQQAINIAVLDALQMIVVYPVEDEKRYTDHNGNVLPDAILIKRNSTPKDLASVIHTELAKGFLYAIDAKKKIRVGEDYKLQHRDIIKIVSSTAKP</sequence>
<dbReference type="Gene3D" id="1.10.8.470">
    <property type="match status" value="1"/>
</dbReference>
<evidence type="ECO:0000313" key="4">
    <source>
        <dbReference type="EMBL" id="ALU31790.1"/>
    </source>
</evidence>
<evidence type="ECO:0000313" key="5">
    <source>
        <dbReference type="Proteomes" id="UP000060043"/>
    </source>
</evidence>
<dbReference type="InterPro" id="IPR006073">
    <property type="entry name" value="GTP-bd"/>
</dbReference>